<feature type="non-terminal residue" evidence="1">
    <location>
        <position position="1"/>
    </location>
</feature>
<name>A0A382XW50_9ZZZZ</name>
<dbReference type="AlphaFoldDB" id="A0A382XW50"/>
<organism evidence="1">
    <name type="scientific">marine metagenome</name>
    <dbReference type="NCBI Taxonomy" id="408172"/>
    <lineage>
        <taxon>unclassified sequences</taxon>
        <taxon>metagenomes</taxon>
        <taxon>ecological metagenomes</taxon>
    </lineage>
</organism>
<dbReference type="EMBL" id="UINC01170458">
    <property type="protein sequence ID" value="SVD74508.1"/>
    <property type="molecule type" value="Genomic_DNA"/>
</dbReference>
<evidence type="ECO:0000313" key="1">
    <source>
        <dbReference type="EMBL" id="SVD74508.1"/>
    </source>
</evidence>
<proteinExistence type="predicted"/>
<accession>A0A382XW50</accession>
<gene>
    <name evidence="1" type="ORF">METZ01_LOCUS427362</name>
</gene>
<reference evidence="1" key="1">
    <citation type="submission" date="2018-05" db="EMBL/GenBank/DDBJ databases">
        <authorList>
            <person name="Lanie J.A."/>
            <person name="Ng W.-L."/>
            <person name="Kazmierczak K.M."/>
            <person name="Andrzejewski T.M."/>
            <person name="Davidsen T.M."/>
            <person name="Wayne K.J."/>
            <person name="Tettelin H."/>
            <person name="Glass J.I."/>
            <person name="Rusch D."/>
            <person name="Podicherti R."/>
            <person name="Tsui H.-C.T."/>
            <person name="Winkler M.E."/>
        </authorList>
    </citation>
    <scope>NUCLEOTIDE SEQUENCE</scope>
</reference>
<sequence length="48" mass="5258">GDLVNVSYIGQIFSGTIQGFTDDGEFVEVMNDETSTVWPVPFDCVTLN</sequence>
<protein>
    <submittedName>
        <fullName evidence="1">Uncharacterized protein</fullName>
    </submittedName>
</protein>